<dbReference type="Gene3D" id="2.60.120.650">
    <property type="entry name" value="Cupin"/>
    <property type="match status" value="1"/>
</dbReference>
<dbReference type="InterPro" id="IPR004198">
    <property type="entry name" value="Znf_C5HC2"/>
</dbReference>
<feature type="compositionally biased region" description="Basic and acidic residues" evidence="4">
    <location>
        <begin position="972"/>
        <end position="983"/>
    </location>
</feature>
<dbReference type="InterPro" id="IPR001606">
    <property type="entry name" value="ARID_dom"/>
</dbReference>
<dbReference type="Gene3D" id="1.10.150.60">
    <property type="entry name" value="ARID DNA-binding domain"/>
    <property type="match status" value="1"/>
</dbReference>
<keyword evidence="5" id="KW-0812">Transmembrane</keyword>
<organism evidence="9 10">
    <name type="scientific">Labeo rohita</name>
    <name type="common">Indian major carp</name>
    <name type="synonym">Cyprinus rohita</name>
    <dbReference type="NCBI Taxonomy" id="84645"/>
    <lineage>
        <taxon>Eukaryota</taxon>
        <taxon>Metazoa</taxon>
        <taxon>Chordata</taxon>
        <taxon>Craniata</taxon>
        <taxon>Vertebrata</taxon>
        <taxon>Euteleostomi</taxon>
        <taxon>Actinopterygii</taxon>
        <taxon>Neopterygii</taxon>
        <taxon>Teleostei</taxon>
        <taxon>Ostariophysi</taxon>
        <taxon>Cypriniformes</taxon>
        <taxon>Cyprinidae</taxon>
        <taxon>Labeoninae</taxon>
        <taxon>Labeonini</taxon>
        <taxon>Labeo</taxon>
    </lineage>
</organism>
<sequence>MTDLDSAPEKKKLSGEGMIAIKSGLCTPDASDREFKLGYSPSSIPWGTHQPVSTAIINVVTQTISFNVACQMLHVCNDITTAATPAAASRSPALPSNMAYFGCSQDEEDLDDEEETEEEKPPMLNGLKVHKDKELAPRSRGRESSVGRDRSEGCDSSSEISHKHTAATAKSHNTNGHNYRRAAEELRKQNNLIWEEERSHAAHSSRFNRTSLASRLLTIPSFLPFSFRASFLVSPSLLSISPGFKRVAHWGQSSDLCSLAYVGSSEPSGSVLGSVSPLVVAALLTQSQMLNFCSVLASQALLSIQRVMLSGIIITITFCALRALQMGWGRRQGEAIDEGASLCCLAAPDRNTIQPMSYFKNSRQSPRLSVSEPLAQGSPQSGRCYLNASGDFKEGGMGVGVAHKNGAKENNVKREVEADYVSKVNGLTRASSHTAGAKKSKDFRLPSKTVKYTATVTKGHVTYTKAKRELVKKAKLNHSKHAASAGLRAYSNNHHHHSHHPTSNGHGRPQLSHSGKAQSINAKTRKQVLLSNGVHKMTNGGRPNGRLNGRHSAREEVEDGRQVRQGLRNSKRRSDAITILGAGTESDEVKTKPPVTEVKKAKLQTSPLETRSKKALGQFKSPNTVTIAHSITEMAASPTQKMGSAPPPSPPAAPASPSMPQNPATPEPARQRPKRASAGKLMFIRQAQQRAQTNPALNRTTSTTSASKTFKPAEPTHTPPPRPDRDRERERRRPGWAALGEVPIFKPSSREFQDPLVYLDSVRERAESSGLCRVLPPPDWRPECKLNDDMRFVTQVQRIHKLGRRWGPNVQKLACIKKHLKSQGISMDEPPLIGGCEVDLARFSELVCDMGGMQQVMDLKKWSRLADLLRIPKSAQDRLAKLQEAYLQYLLSYDLLSPEEHRQLEQEVLAEKEALERKRGPLEGHSDSGQRSLALPRYEPKNGLTGLNHRNGFRNHNKEPDTQRQAGRRRLFAQEKKGEKVDSDEADEEAEDEGVLSDQHKCIYKTGRCVISSGNEVFRESIEGSPLSCQRTCRNIKRDDYVCLYTEPHCWERKGERLNILLVAKERENCDCGWVSGRSVSLTTFYRIARNTMMMCFNKEPGAAEVEQDYWRIVEQRDCHVAVHYGKVDTNTHGSGFPVGKSEPFSKHGWNLTVLPNNSGSILRHLGAVPGVTIPWLNIGMVFSTSCWSQDQNRLPYIDYLHTGADCIWYSIPAEEKTKLDKVVHTLLQANGTPGLEMLEKNIMISPEVLCREGIKVHRTVQQSGQFVVVFPGAFVSKMCCGYSVSETVHFATPQWMNLGYEAAKDLKCRRIAKPFSMEKLLYQIATAEAKRENRLVLSTISSLLKDLRNIEMKQRQDLYEAGLLSSARYCTHDNNQSPADTRKKPRKWLALESSERRCQTCQHLCYLSMVVQENENVVFCLECALQYVEKHKSCRGLKMMYRYDEEQINSLVNQVCGKVLVRSTADGCNGSSPTKPPAKRGPRKRSAVELSLTHLPTHLSKSAAAAVSFWCLHSFLFLFFGFCFLLV</sequence>
<dbReference type="SUPFAM" id="SSF46774">
    <property type="entry name" value="ARID-like"/>
    <property type="match status" value="1"/>
</dbReference>
<proteinExistence type="predicted"/>
<keyword evidence="10" id="KW-1185">Reference proteome</keyword>
<dbReference type="SMART" id="SM00558">
    <property type="entry name" value="JmjC"/>
    <property type="match status" value="1"/>
</dbReference>
<feature type="domain" description="JmjC" evidence="8">
    <location>
        <begin position="1144"/>
        <end position="1308"/>
    </location>
</feature>
<evidence type="ECO:0000259" key="6">
    <source>
        <dbReference type="PROSITE" id="PS51011"/>
    </source>
</evidence>
<feature type="region of interest" description="Disordered" evidence="4">
    <location>
        <begin position="689"/>
        <end position="734"/>
    </location>
</feature>
<feature type="domain" description="ARID" evidence="6">
    <location>
        <begin position="806"/>
        <end position="898"/>
    </location>
</feature>
<evidence type="ECO:0000313" key="10">
    <source>
        <dbReference type="Proteomes" id="UP000830375"/>
    </source>
</evidence>
<feature type="compositionally biased region" description="Polar residues" evidence="4">
    <location>
        <begin position="511"/>
        <end position="521"/>
    </location>
</feature>
<dbReference type="CDD" id="cd16870">
    <property type="entry name" value="ARID_JARD2"/>
    <property type="match status" value="1"/>
</dbReference>
<keyword evidence="5" id="KW-0472">Membrane</keyword>
<evidence type="ECO:0000259" key="7">
    <source>
        <dbReference type="PROSITE" id="PS51183"/>
    </source>
</evidence>
<feature type="compositionally biased region" description="Pro residues" evidence="4">
    <location>
        <begin position="645"/>
        <end position="654"/>
    </location>
</feature>
<feature type="compositionally biased region" description="Basic and acidic residues" evidence="4">
    <location>
        <begin position="552"/>
        <end position="562"/>
    </location>
</feature>
<dbReference type="Pfam" id="PF02375">
    <property type="entry name" value="JmjN"/>
    <property type="match status" value="1"/>
</dbReference>
<feature type="transmembrane region" description="Helical" evidence="5">
    <location>
        <begin position="1504"/>
        <end position="1527"/>
    </location>
</feature>
<dbReference type="InterPro" id="IPR003347">
    <property type="entry name" value="JmjC_dom"/>
</dbReference>
<reference evidence="9 10" key="1">
    <citation type="submission" date="2022-01" db="EMBL/GenBank/DDBJ databases">
        <title>A high-quality chromosome-level genome assembly of rohu carp, Labeo rohita.</title>
        <authorList>
            <person name="Arick M.A. II"/>
            <person name="Hsu C.-Y."/>
            <person name="Magbanua Z."/>
            <person name="Pechanova O."/>
            <person name="Grover C."/>
            <person name="Miller E."/>
            <person name="Thrash A."/>
            <person name="Ezzel L."/>
            <person name="Alam S."/>
            <person name="Benzie J."/>
            <person name="Hamilton M."/>
            <person name="Karsi A."/>
            <person name="Lawrence M.L."/>
            <person name="Peterson D.G."/>
        </authorList>
    </citation>
    <scope>NUCLEOTIDE SEQUENCE [LARGE SCALE GENOMIC DNA]</scope>
    <source>
        <strain evidence="10">BAU-BD-2019</strain>
        <tissue evidence="9">Blood</tissue>
    </source>
</reference>
<dbReference type="InterPro" id="IPR003349">
    <property type="entry name" value="JmjN"/>
</dbReference>
<feature type="region of interest" description="Disordered" evidence="4">
    <location>
        <begin position="106"/>
        <end position="177"/>
    </location>
</feature>
<evidence type="ECO:0000256" key="4">
    <source>
        <dbReference type="SAM" id="MobiDB-lite"/>
    </source>
</evidence>
<feature type="compositionally biased region" description="Acidic residues" evidence="4">
    <location>
        <begin position="106"/>
        <end position="118"/>
    </location>
</feature>
<feature type="region of interest" description="Disordered" evidence="4">
    <location>
        <begin position="637"/>
        <end position="677"/>
    </location>
</feature>
<protein>
    <submittedName>
        <fullName evidence="9">Protein Jumonji</fullName>
    </submittedName>
</protein>
<comment type="subcellular location">
    <subcellularLocation>
        <location evidence="1">Nucleus</location>
    </subcellularLocation>
</comment>
<name>A0ABQ8LQN0_LABRO</name>
<keyword evidence="5" id="KW-1133">Transmembrane helix</keyword>
<dbReference type="SMART" id="SM01014">
    <property type="entry name" value="ARID"/>
    <property type="match status" value="1"/>
</dbReference>
<keyword evidence="2" id="KW-0156">Chromatin regulator</keyword>
<dbReference type="Pfam" id="PF02373">
    <property type="entry name" value="JmjC"/>
    <property type="match status" value="1"/>
</dbReference>
<keyword evidence="3" id="KW-0539">Nucleus</keyword>
<dbReference type="InterPro" id="IPR036431">
    <property type="entry name" value="ARID_dom_sf"/>
</dbReference>
<feature type="compositionally biased region" description="Basic and acidic residues" evidence="4">
    <location>
        <begin position="129"/>
        <end position="153"/>
    </location>
</feature>
<evidence type="ECO:0000256" key="2">
    <source>
        <dbReference type="ARBA" id="ARBA00022853"/>
    </source>
</evidence>
<dbReference type="PROSITE" id="PS51011">
    <property type="entry name" value="ARID"/>
    <property type="match status" value="1"/>
</dbReference>
<dbReference type="PROSITE" id="PS51183">
    <property type="entry name" value="JMJN"/>
    <property type="match status" value="1"/>
</dbReference>
<feature type="compositionally biased region" description="Basic and acidic residues" evidence="4">
    <location>
        <begin position="722"/>
        <end position="733"/>
    </location>
</feature>
<evidence type="ECO:0000256" key="1">
    <source>
        <dbReference type="ARBA" id="ARBA00004123"/>
    </source>
</evidence>
<feature type="compositionally biased region" description="Polar residues" evidence="4">
    <location>
        <begin position="168"/>
        <end position="177"/>
    </location>
</feature>
<comment type="caution">
    <text evidence="9">The sequence shown here is derived from an EMBL/GenBank/DDBJ whole genome shotgun (WGS) entry which is preliminary data.</text>
</comment>
<dbReference type="Pfam" id="PF02928">
    <property type="entry name" value="zf-C5HC2"/>
    <property type="match status" value="1"/>
</dbReference>
<dbReference type="Pfam" id="PF01388">
    <property type="entry name" value="ARID"/>
    <property type="match status" value="1"/>
</dbReference>
<dbReference type="PANTHER" id="PTHR10694:SF113">
    <property type="entry name" value="PROTEIN JUMONJI"/>
    <property type="match status" value="1"/>
</dbReference>
<dbReference type="PROSITE" id="PS51184">
    <property type="entry name" value="JMJC"/>
    <property type="match status" value="1"/>
</dbReference>
<dbReference type="SMART" id="SM00501">
    <property type="entry name" value="BRIGHT"/>
    <property type="match status" value="1"/>
</dbReference>
<dbReference type="EMBL" id="JACTAM010000019">
    <property type="protein sequence ID" value="KAI2652664.1"/>
    <property type="molecule type" value="Genomic_DNA"/>
</dbReference>
<evidence type="ECO:0000256" key="3">
    <source>
        <dbReference type="ARBA" id="ARBA00023242"/>
    </source>
</evidence>
<feature type="compositionally biased region" description="Low complexity" evidence="4">
    <location>
        <begin position="700"/>
        <end position="709"/>
    </location>
</feature>
<feature type="domain" description="JmjN" evidence="7">
    <location>
        <begin position="742"/>
        <end position="783"/>
    </location>
</feature>
<dbReference type="SMART" id="SM00545">
    <property type="entry name" value="JmjN"/>
    <property type="match status" value="1"/>
</dbReference>
<dbReference type="SUPFAM" id="SSF51197">
    <property type="entry name" value="Clavaminate synthase-like"/>
    <property type="match status" value="1"/>
</dbReference>
<feature type="region of interest" description="Disordered" evidence="4">
    <location>
        <begin position="534"/>
        <end position="621"/>
    </location>
</feature>
<dbReference type="PANTHER" id="PTHR10694">
    <property type="entry name" value="LYSINE-SPECIFIC DEMETHYLASE"/>
    <property type="match status" value="1"/>
</dbReference>
<gene>
    <name evidence="9" type="ORF">H4Q32_005923</name>
</gene>
<feature type="compositionally biased region" description="Basic and acidic residues" evidence="4">
    <location>
        <begin position="916"/>
        <end position="928"/>
    </location>
</feature>
<dbReference type="Proteomes" id="UP000830375">
    <property type="component" value="Unassembled WGS sequence"/>
</dbReference>
<accession>A0ABQ8LQN0</accession>
<evidence type="ECO:0000313" key="9">
    <source>
        <dbReference type="EMBL" id="KAI2652664.1"/>
    </source>
</evidence>
<feature type="compositionally biased region" description="Polar residues" evidence="4">
    <location>
        <begin position="689"/>
        <end position="699"/>
    </location>
</feature>
<evidence type="ECO:0000256" key="5">
    <source>
        <dbReference type="SAM" id="Phobius"/>
    </source>
</evidence>
<feature type="region of interest" description="Disordered" evidence="4">
    <location>
        <begin position="916"/>
        <end position="992"/>
    </location>
</feature>
<feature type="region of interest" description="Disordered" evidence="4">
    <location>
        <begin position="492"/>
        <end position="521"/>
    </location>
</feature>
<evidence type="ECO:0000259" key="8">
    <source>
        <dbReference type="PROSITE" id="PS51184"/>
    </source>
</evidence>